<name>A0ABP5T8J1_9ACTN</name>
<accession>A0ABP5T8J1</accession>
<protein>
    <submittedName>
        <fullName evidence="1">Uncharacterized protein</fullName>
    </submittedName>
</protein>
<reference evidence="2" key="1">
    <citation type="journal article" date="2019" name="Int. J. Syst. Evol. Microbiol.">
        <title>The Global Catalogue of Microorganisms (GCM) 10K type strain sequencing project: providing services to taxonomists for standard genome sequencing and annotation.</title>
        <authorList>
            <consortium name="The Broad Institute Genomics Platform"/>
            <consortium name="The Broad Institute Genome Sequencing Center for Infectious Disease"/>
            <person name="Wu L."/>
            <person name="Ma J."/>
        </authorList>
    </citation>
    <scope>NUCLEOTIDE SEQUENCE [LARGE SCALE GENOMIC DNA]</scope>
    <source>
        <strain evidence="2">JCM 3272</strain>
    </source>
</reference>
<proteinExistence type="predicted"/>
<sequence>MPELAHPVWCSRERCTAGAPPIHGHRVGLHRSAPSASGLTELALVQSPGASLPSVELSREGCRFVVPLVEAGGLGDAEAELRRAAGVRR</sequence>
<evidence type="ECO:0000313" key="2">
    <source>
        <dbReference type="Proteomes" id="UP001501444"/>
    </source>
</evidence>
<dbReference type="EMBL" id="BAAARV010000025">
    <property type="protein sequence ID" value="GAA2347537.1"/>
    <property type="molecule type" value="Genomic_DNA"/>
</dbReference>
<comment type="caution">
    <text evidence="1">The sequence shown here is derived from an EMBL/GenBank/DDBJ whole genome shotgun (WGS) entry which is preliminary data.</text>
</comment>
<dbReference type="Proteomes" id="UP001501444">
    <property type="component" value="Unassembled WGS sequence"/>
</dbReference>
<organism evidence="1 2">
    <name type="scientific">Dactylosporangium salmoneum</name>
    <dbReference type="NCBI Taxonomy" id="53361"/>
    <lineage>
        <taxon>Bacteria</taxon>
        <taxon>Bacillati</taxon>
        <taxon>Actinomycetota</taxon>
        <taxon>Actinomycetes</taxon>
        <taxon>Micromonosporales</taxon>
        <taxon>Micromonosporaceae</taxon>
        <taxon>Dactylosporangium</taxon>
    </lineage>
</organism>
<dbReference type="RefSeq" id="WP_344613473.1">
    <property type="nucleotide sequence ID" value="NZ_BAAARV010000025.1"/>
</dbReference>
<gene>
    <name evidence="1" type="ORF">GCM10010170_035240</name>
</gene>
<evidence type="ECO:0000313" key="1">
    <source>
        <dbReference type="EMBL" id="GAA2347537.1"/>
    </source>
</evidence>
<keyword evidence="2" id="KW-1185">Reference proteome</keyword>